<protein>
    <recommendedName>
        <fullName evidence="3">Mediator of RNA polymerase II transcription subunit 23</fullName>
    </recommendedName>
    <alternativeName>
        <fullName evidence="10">Mediator complex subunit 23</fullName>
    </alternativeName>
</protein>
<dbReference type="Pfam" id="PF11573">
    <property type="entry name" value="Med23"/>
    <property type="match status" value="1"/>
</dbReference>
<evidence type="ECO:0000256" key="7">
    <source>
        <dbReference type="ARBA" id="ARBA00023015"/>
    </source>
</evidence>
<keyword evidence="6" id="KW-0833">Ubl conjugation pathway</keyword>
<feature type="domain" description="SOCS box" evidence="14">
    <location>
        <begin position="1582"/>
        <end position="1632"/>
    </location>
</feature>
<evidence type="ECO:0000256" key="5">
    <source>
        <dbReference type="ARBA" id="ARBA00022700"/>
    </source>
</evidence>
<feature type="transmembrane region" description="Helical" evidence="12">
    <location>
        <begin position="1506"/>
        <end position="1533"/>
    </location>
</feature>
<evidence type="ECO:0000313" key="17">
    <source>
        <dbReference type="Proteomes" id="UP000274756"/>
    </source>
</evidence>
<keyword evidence="7" id="KW-0805">Transcription regulation</keyword>
<keyword evidence="17" id="KW-1185">Reference proteome</keyword>
<feature type="domain" description="SH2" evidence="13">
    <location>
        <begin position="1454"/>
        <end position="1527"/>
    </location>
</feature>
<reference evidence="15 17" key="2">
    <citation type="submission" date="2018-11" db="EMBL/GenBank/DDBJ databases">
        <authorList>
            <consortium name="Pathogen Informatics"/>
        </authorList>
    </citation>
    <scope>NUCLEOTIDE SEQUENCE [LARGE SCALE GENOMIC DNA]</scope>
</reference>
<comment type="similarity">
    <text evidence="2">Belongs to the Mediator complex subunit 23 family.</text>
</comment>
<reference evidence="18" key="1">
    <citation type="submission" date="2017-02" db="UniProtKB">
        <authorList>
            <consortium name="WormBaseParasite"/>
        </authorList>
    </citation>
    <scope>IDENTIFICATION</scope>
</reference>
<dbReference type="SUPFAM" id="SSF158235">
    <property type="entry name" value="SOCS box-like"/>
    <property type="match status" value="1"/>
</dbReference>
<evidence type="ECO:0000259" key="13">
    <source>
        <dbReference type="PROSITE" id="PS50001"/>
    </source>
</evidence>
<keyword evidence="12" id="KW-1133">Transmembrane helix</keyword>
<evidence type="ECO:0000313" key="15">
    <source>
        <dbReference type="EMBL" id="VDN51035.1"/>
    </source>
</evidence>
<dbReference type="PROSITE" id="PS50225">
    <property type="entry name" value="SOCS"/>
    <property type="match status" value="1"/>
</dbReference>
<comment type="subcellular location">
    <subcellularLocation>
        <location evidence="1">Nucleus</location>
    </subcellularLocation>
</comment>
<dbReference type="SMART" id="SM00252">
    <property type="entry name" value="SH2"/>
    <property type="match status" value="1"/>
</dbReference>
<dbReference type="Proteomes" id="UP000274756">
    <property type="component" value="Unassembled WGS sequence"/>
</dbReference>
<dbReference type="Proteomes" id="UP000038040">
    <property type="component" value="Unplaced"/>
</dbReference>
<dbReference type="GO" id="GO:0009968">
    <property type="term" value="P:negative regulation of signal transduction"/>
    <property type="evidence" value="ECO:0007669"/>
    <property type="project" value="UniProtKB-KW"/>
</dbReference>
<evidence type="ECO:0000313" key="16">
    <source>
        <dbReference type="Proteomes" id="UP000038040"/>
    </source>
</evidence>
<dbReference type="SUPFAM" id="SSF55550">
    <property type="entry name" value="SH2 domain"/>
    <property type="match status" value="1"/>
</dbReference>
<evidence type="ECO:0000256" key="3">
    <source>
        <dbReference type="ARBA" id="ARBA00019696"/>
    </source>
</evidence>
<evidence type="ECO:0000256" key="8">
    <source>
        <dbReference type="ARBA" id="ARBA00023163"/>
    </source>
</evidence>
<keyword evidence="12" id="KW-0472">Membrane</keyword>
<dbReference type="InterPro" id="IPR001496">
    <property type="entry name" value="SOCS_box"/>
</dbReference>
<dbReference type="PROSITE" id="PS50001">
    <property type="entry name" value="SH2"/>
    <property type="match status" value="1"/>
</dbReference>
<keyword evidence="12" id="KW-0812">Transmembrane</keyword>
<keyword evidence="8" id="KW-0804">Transcription</keyword>
<dbReference type="GO" id="GO:0006357">
    <property type="term" value="P:regulation of transcription by RNA polymerase II"/>
    <property type="evidence" value="ECO:0007669"/>
    <property type="project" value="TreeGrafter"/>
</dbReference>
<dbReference type="WBParaSite" id="DME_0000606901-mRNA-1">
    <property type="protein sequence ID" value="DME_0000606901-mRNA-1"/>
    <property type="gene ID" value="DME_0000606901"/>
</dbReference>
<evidence type="ECO:0000259" key="14">
    <source>
        <dbReference type="PROSITE" id="PS50225"/>
    </source>
</evidence>
<sequence length="1641" mass="188312">MSNAVEVSGITGFQPSESAVGNEAEKLQAIIMNHVDSVQMREMFWNISRNVDMEEVTCNEAIKLLKTMTDEEKTQCCKSALNLLSNKDDPRYVHIERMLSAIFIAACNAGTLSLSECCELLILNTNFTLSTPLDTQKFEYMQKNLHLIDYKGLRNLLKLLVVERMQEIPPTITHSHRQMLLPVENMLLTMIDRKLNLLPCLFTITELHRVSNNSRAFLLPRVAKKFNEMFISFRPLTEMVTVIGRPWLFPLSAHVSYPSSASSWKLEIVTFRLHQRAHLPYKSELFAPQSSLLYTLIRQPRGKDAISHVMRQSTNVSPQRIQCDELLHMIILEAMSEMEKTEIRLDDPANQYQWMNVTHTVTFTLLHGNASFSRLLKMLYESLIETIYRKGRNELMWVILQYVAVYIAKVSNEDMMRIADIYSLLYSDEQTWSGADTDPLLFVRFLVPAAIWIHFYKKLGNQTDLLPKPSESLFRQIQFLQERTADSDPAIQNVADHNAVLAAVANAYSNDMPNFQKFVLSAVDIFLDGSGDDVGRLPYGVLCYPKKIPLPLPLIDSLTFHARSHLFQLCMVKITTLLSVQHNLKYPSPASIDTLVRLAATTEFEYGVKQLLSLMAKALTTITTNANMNPNSHTDRSRELLFILCEILSYRLIIYPVPAYSKVSVILQCYSAISCPQVQMNHTLYSSLEQVLLRYWLWNTPSELSVMCSVLFGKQGKFTALINSPNSFYEPQHISTVVHERTHSLHMSPEVLRYILLSLFRGLKMTGIEMPSEVLQRCNANFSWPASISRTFSGQIFGCTIDEGTDTTHLEELLHCVHQDVRHTQDFLFNQAITPEEQLIKFFTVEKRCTLFCVLYNIVYETKKVHPVFYGILGSLNAKEIIIMVNKFVDYFVYLLKKNLPEDSAFTAMVSVLNDMIFSFHLIPFDRLLISLVLHPTDDRSSEIAFLIIHSLVSTFPDLRARMAAISHYIPSNKIINTNLSYFNKLNEFYSQHPELTYRELELKLRREMQMEMGMRPMESTIISECHMPIYYSNIVERMLPVIDVLLMRAFEPVVSDQLFSSLLMGFKSAYRFHPQPTMFMYHVLYTHDKCMTLAGRARLFVSEICGQLEDKFSSILHRLLTFINPIYKNVLSDTKFAIVSPAFMNDNYQLIMPSQLCQTLVDRIIQSCFYAHQPPSFVCKDWRFAEMPPASQTLLGACIEILASPHPPNVITRALIDTVFVRPLHQPYATINTVALILTSLPSPYQSVFYEHIVSVLDSETLLQADPSICFDTLENECFLLTESQLLTNIALGHAYLQHCNTSALGALPEFVREQLAPKLITEAQLIFVLRLVVPILQRFYDAKERSKQIQDLAIDIYKMTVKVNEQVGTLQYEDSVCDLLYHMKYMYVGDFVKNEAEQAIQRLSPSMQEKLKYISHSQSNTSDFFHAWIKMPSKQADISFAQAMRSIRQCPWYWGNLTWIESELLLNHSQPGSYLIRDSASDRCIFTLSYRTEKSVHHTRLPQYGGLFCLGGLRISCIFGNFILLWVLLYLCGSRCSPNSLVKAKTLRAFVEEAIKSCEKRGICMLMHTKGDRSATENVALIRPLQRHEFLPPLKYLCRLVIRHSANPTALSSLPLPPTMLNYIQDRRYILPPFVLELR</sequence>
<organism evidence="16 18">
    <name type="scientific">Dracunculus medinensis</name>
    <name type="common">Guinea worm</name>
    <dbReference type="NCBI Taxonomy" id="318479"/>
    <lineage>
        <taxon>Eukaryota</taxon>
        <taxon>Metazoa</taxon>
        <taxon>Ecdysozoa</taxon>
        <taxon>Nematoda</taxon>
        <taxon>Chromadorea</taxon>
        <taxon>Rhabditida</taxon>
        <taxon>Spirurina</taxon>
        <taxon>Dracunculoidea</taxon>
        <taxon>Dracunculidae</taxon>
        <taxon>Dracunculus</taxon>
    </lineage>
</organism>
<dbReference type="Pfam" id="PF00017">
    <property type="entry name" value="SH2"/>
    <property type="match status" value="1"/>
</dbReference>
<dbReference type="SMART" id="SM00253">
    <property type="entry name" value="SOCS"/>
    <property type="match status" value="1"/>
</dbReference>
<dbReference type="Pfam" id="PF07525">
    <property type="entry name" value="SOCS_box"/>
    <property type="match status" value="1"/>
</dbReference>
<gene>
    <name evidence="15" type="ORF">DME_LOCUS1008</name>
</gene>
<evidence type="ECO:0000256" key="4">
    <source>
        <dbReference type="ARBA" id="ARBA00022604"/>
    </source>
</evidence>
<dbReference type="InterPro" id="IPR021629">
    <property type="entry name" value="Mediator_Med23"/>
</dbReference>
<dbReference type="InterPro" id="IPR000980">
    <property type="entry name" value="SH2"/>
</dbReference>
<evidence type="ECO:0000256" key="6">
    <source>
        <dbReference type="ARBA" id="ARBA00022786"/>
    </source>
</evidence>
<keyword evidence="9" id="KW-0539">Nucleus</keyword>
<dbReference type="OrthoDB" id="9982951at2759"/>
<dbReference type="SMART" id="SM00969">
    <property type="entry name" value="SOCS_box"/>
    <property type="match status" value="1"/>
</dbReference>
<dbReference type="GO" id="GO:0010628">
    <property type="term" value="P:positive regulation of gene expression"/>
    <property type="evidence" value="ECO:0007669"/>
    <property type="project" value="TreeGrafter"/>
</dbReference>
<evidence type="ECO:0000256" key="1">
    <source>
        <dbReference type="ARBA" id="ARBA00004123"/>
    </source>
</evidence>
<dbReference type="CDD" id="cd03587">
    <property type="entry name" value="SOCS"/>
    <property type="match status" value="1"/>
</dbReference>
<dbReference type="AlphaFoldDB" id="A0A0N4UF72"/>
<evidence type="ECO:0000256" key="12">
    <source>
        <dbReference type="SAM" id="Phobius"/>
    </source>
</evidence>
<evidence type="ECO:0000256" key="9">
    <source>
        <dbReference type="ARBA" id="ARBA00023242"/>
    </source>
</evidence>
<evidence type="ECO:0000256" key="11">
    <source>
        <dbReference type="PROSITE-ProRule" id="PRU00191"/>
    </source>
</evidence>
<name>A0A0N4UF72_DRAME</name>
<dbReference type="EMBL" id="UYYG01000012">
    <property type="protein sequence ID" value="VDN51035.1"/>
    <property type="molecule type" value="Genomic_DNA"/>
</dbReference>
<proteinExistence type="inferred from homology"/>
<dbReference type="PANTHER" id="PTHR12691:SF10">
    <property type="entry name" value="MEDIATOR OF RNA POLYMERASE II TRANSCRIPTION SUBUNIT 23"/>
    <property type="match status" value="1"/>
</dbReference>
<dbReference type="Gene3D" id="3.30.505.10">
    <property type="entry name" value="SH2 domain"/>
    <property type="match status" value="1"/>
</dbReference>
<dbReference type="STRING" id="318479.A0A0N4UF72"/>
<dbReference type="GO" id="GO:0035556">
    <property type="term" value="P:intracellular signal transduction"/>
    <property type="evidence" value="ECO:0007669"/>
    <property type="project" value="InterPro"/>
</dbReference>
<evidence type="ECO:0000313" key="18">
    <source>
        <dbReference type="WBParaSite" id="DME_0000606901-mRNA-1"/>
    </source>
</evidence>
<keyword evidence="5" id="KW-0734">Signal transduction inhibitor</keyword>
<dbReference type="GO" id="GO:0005667">
    <property type="term" value="C:transcription regulator complex"/>
    <property type="evidence" value="ECO:0007669"/>
    <property type="project" value="TreeGrafter"/>
</dbReference>
<keyword evidence="4" id="KW-0341">Growth regulation</keyword>
<dbReference type="InterPro" id="IPR036860">
    <property type="entry name" value="SH2_dom_sf"/>
</dbReference>
<dbReference type="GO" id="GO:0016592">
    <property type="term" value="C:mediator complex"/>
    <property type="evidence" value="ECO:0007669"/>
    <property type="project" value="TreeGrafter"/>
</dbReference>
<evidence type="ECO:0000256" key="2">
    <source>
        <dbReference type="ARBA" id="ARBA00010222"/>
    </source>
</evidence>
<dbReference type="InterPro" id="IPR036036">
    <property type="entry name" value="SOCS_box-like_dom_sf"/>
</dbReference>
<accession>A0A0N4UF72</accession>
<keyword evidence="11" id="KW-0727">SH2 domain</keyword>
<evidence type="ECO:0000256" key="10">
    <source>
        <dbReference type="ARBA" id="ARBA00031961"/>
    </source>
</evidence>
<dbReference type="PANTHER" id="PTHR12691">
    <property type="entry name" value="MEDIATOR OF RNA POLYMERASE II TRANSCRIPTION SUBUNIT 23"/>
    <property type="match status" value="1"/>
</dbReference>